<dbReference type="AlphaFoldDB" id="A0A176W9N6"/>
<feature type="region of interest" description="Disordered" evidence="1">
    <location>
        <begin position="89"/>
        <end position="141"/>
    </location>
</feature>
<reference evidence="2" key="1">
    <citation type="submission" date="2016-03" db="EMBL/GenBank/DDBJ databases">
        <title>Mechanisms controlling the formation of the plant cell surface in tip-growing cells are functionally conserved among land plants.</title>
        <authorList>
            <person name="Honkanen S."/>
            <person name="Jones V.A."/>
            <person name="Morieri G."/>
            <person name="Champion C."/>
            <person name="Hetherington A.J."/>
            <person name="Kelly S."/>
            <person name="Saint-Marcoux D."/>
            <person name="Proust H."/>
            <person name="Prescott H."/>
            <person name="Dolan L."/>
        </authorList>
    </citation>
    <scope>NUCLEOTIDE SEQUENCE [LARGE SCALE GENOMIC DNA]</scope>
    <source>
        <tissue evidence="2">Whole gametophyte</tissue>
    </source>
</reference>
<accession>A0A176W9N6</accession>
<gene>
    <name evidence="2" type="ORF">AXG93_3884s1450</name>
</gene>
<evidence type="ECO:0000313" key="2">
    <source>
        <dbReference type="EMBL" id="OAE29749.1"/>
    </source>
</evidence>
<organism evidence="2 3">
    <name type="scientific">Marchantia polymorpha subsp. ruderalis</name>
    <dbReference type="NCBI Taxonomy" id="1480154"/>
    <lineage>
        <taxon>Eukaryota</taxon>
        <taxon>Viridiplantae</taxon>
        <taxon>Streptophyta</taxon>
        <taxon>Embryophyta</taxon>
        <taxon>Marchantiophyta</taxon>
        <taxon>Marchantiopsida</taxon>
        <taxon>Marchantiidae</taxon>
        <taxon>Marchantiales</taxon>
        <taxon>Marchantiaceae</taxon>
        <taxon>Marchantia</taxon>
    </lineage>
</organism>
<protein>
    <submittedName>
        <fullName evidence="2">Uncharacterized protein</fullName>
    </submittedName>
</protein>
<feature type="compositionally biased region" description="Basic and acidic residues" evidence="1">
    <location>
        <begin position="111"/>
        <end position="125"/>
    </location>
</feature>
<keyword evidence="3" id="KW-1185">Reference proteome</keyword>
<dbReference type="EMBL" id="LVLJ01001430">
    <property type="protein sequence ID" value="OAE29749.1"/>
    <property type="molecule type" value="Genomic_DNA"/>
</dbReference>
<name>A0A176W9N6_MARPO</name>
<sequence>MHLGTPRRPAPFPPTPPTQLSYRAAAAANTTSRCSFCMASGSESKRVDGRRVASAALTSNFPSSALRSPLGTMGLGDSQQILARQHVMPRERSREAGLTVELASPQVPIRGRTDEQTDGRTDGRSGDNGSVDPAESRKVQGECGGLFSAELGEAVGRSRVPTASIISGANHQPGPWGPFSGFKAESEGIEDARRAHRVRVHANL</sequence>
<evidence type="ECO:0000313" key="3">
    <source>
        <dbReference type="Proteomes" id="UP000077202"/>
    </source>
</evidence>
<comment type="caution">
    <text evidence="2">The sequence shown here is derived from an EMBL/GenBank/DDBJ whole genome shotgun (WGS) entry which is preliminary data.</text>
</comment>
<evidence type="ECO:0000256" key="1">
    <source>
        <dbReference type="SAM" id="MobiDB-lite"/>
    </source>
</evidence>
<dbReference type="Proteomes" id="UP000077202">
    <property type="component" value="Unassembled WGS sequence"/>
</dbReference>
<proteinExistence type="predicted"/>